<dbReference type="EMBL" id="UPSH01000001">
    <property type="protein sequence ID" value="VBB18803.1"/>
    <property type="molecule type" value="Genomic_DNA"/>
</dbReference>
<dbReference type="Proteomes" id="UP000594342">
    <property type="component" value="Unassembled WGS sequence"/>
</dbReference>
<evidence type="ECO:0000313" key="2">
    <source>
        <dbReference type="EMBL" id="VBB18803.1"/>
    </source>
</evidence>
<comment type="caution">
    <text evidence="2">The sequence shown here is derived from an EMBL/GenBank/DDBJ whole genome shotgun (WGS) entry which is preliminary data.</text>
</comment>
<sequence length="228" mass="26170">MLANLLVIFFFTNILKQSIDDKFKRIRFKYNDGVVSMNELMFSFVTSILMIFGYVLSLLSRGPEFLFGMFGFNIAVLLIKLNQYKRDLGTRALYVLYTAQLLMVIQLIPQYMTDPAITYTVYGALILLIPEPLRNLRILLSSLDENNNSSLWLFIRDAVVGLDTVVTVLFKSIISPIFCLIYVRAVPNVYSAIIAFVVNSIDGVMRLIHRLSKYRDVRGSFAKYIPNY</sequence>
<proteinExistence type="predicted"/>
<evidence type="ECO:0000313" key="3">
    <source>
        <dbReference type="Proteomes" id="UP000594342"/>
    </source>
</evidence>
<evidence type="ECO:0000256" key="1">
    <source>
        <dbReference type="SAM" id="Phobius"/>
    </source>
</evidence>
<accession>A0A5K0UB70</accession>
<name>A0A5K0UB70_9VIRU</name>
<feature type="transmembrane region" description="Helical" evidence="1">
    <location>
        <begin position="93"/>
        <end position="110"/>
    </location>
</feature>
<keyword evidence="1" id="KW-0812">Transmembrane</keyword>
<gene>
    <name evidence="2" type="ORF">YASMINEVIRUS_1335</name>
</gene>
<feature type="transmembrane region" description="Helical" evidence="1">
    <location>
        <begin position="154"/>
        <end position="183"/>
    </location>
</feature>
<feature type="transmembrane region" description="Helical" evidence="1">
    <location>
        <begin position="189"/>
        <end position="208"/>
    </location>
</feature>
<protein>
    <submittedName>
        <fullName evidence="2">Uncharacterized protein</fullName>
    </submittedName>
</protein>
<keyword evidence="3" id="KW-1185">Reference proteome</keyword>
<feature type="transmembrane region" description="Helical" evidence="1">
    <location>
        <begin position="40"/>
        <end position="59"/>
    </location>
</feature>
<keyword evidence="1" id="KW-1133">Transmembrane helix</keyword>
<reference evidence="2 3" key="1">
    <citation type="submission" date="2018-10" db="EMBL/GenBank/DDBJ databases">
        <authorList>
            <consortium name="IHU Genomes"/>
        </authorList>
    </citation>
    <scope>NUCLEOTIDE SEQUENCE [LARGE SCALE GENOMIC DNA]</scope>
    <source>
        <strain evidence="2 3">A1</strain>
    </source>
</reference>
<keyword evidence="1" id="KW-0472">Membrane</keyword>
<feature type="transmembrane region" description="Helical" evidence="1">
    <location>
        <begin position="65"/>
        <end position="81"/>
    </location>
</feature>
<organism evidence="2 3">
    <name type="scientific">Yasminevirus sp. GU-2018</name>
    <dbReference type="NCBI Taxonomy" id="2420051"/>
    <lineage>
        <taxon>Viruses</taxon>
        <taxon>Varidnaviria</taxon>
        <taxon>Bamfordvirae</taxon>
        <taxon>Nucleocytoviricota</taxon>
        <taxon>Megaviricetes</taxon>
        <taxon>Imitervirales</taxon>
        <taxon>Mimiviridae</taxon>
        <taxon>Klosneuvirinae</taxon>
        <taxon>Yasminevirus</taxon>
        <taxon>Yasminevirus saudimassiliense</taxon>
    </lineage>
</organism>